<keyword evidence="1" id="KW-0732">Signal</keyword>
<organism evidence="2 3">
    <name type="scientific">Sphingomonas changnyeongensis</name>
    <dbReference type="NCBI Taxonomy" id="2698679"/>
    <lineage>
        <taxon>Bacteria</taxon>
        <taxon>Pseudomonadati</taxon>
        <taxon>Pseudomonadota</taxon>
        <taxon>Alphaproteobacteria</taxon>
        <taxon>Sphingomonadales</taxon>
        <taxon>Sphingomonadaceae</taxon>
        <taxon>Sphingomonas</taxon>
    </lineage>
</organism>
<dbReference type="NCBIfam" id="NF047650">
    <property type="entry name" value="lipo_NMCC_0638"/>
    <property type="match status" value="1"/>
</dbReference>
<name>A0A7Z2NVN0_9SPHN</name>
<evidence type="ECO:0000313" key="2">
    <source>
        <dbReference type="EMBL" id="QHL90311.1"/>
    </source>
</evidence>
<dbReference type="KEGG" id="schy:GVO57_05010"/>
<reference evidence="2 3" key="1">
    <citation type="submission" date="2020-01" db="EMBL/GenBank/DDBJ databases">
        <title>Sphingomonas sp. C33 whole genome sequece.</title>
        <authorList>
            <person name="Park C."/>
        </authorList>
    </citation>
    <scope>NUCLEOTIDE SEQUENCE [LARGE SCALE GENOMIC DNA]</scope>
    <source>
        <strain evidence="2 3">C33</strain>
    </source>
</reference>
<feature type="signal peptide" evidence="1">
    <location>
        <begin position="1"/>
        <end position="22"/>
    </location>
</feature>
<gene>
    <name evidence="2" type="ORF">GVO57_05010</name>
</gene>
<keyword evidence="3" id="KW-1185">Reference proteome</keyword>
<feature type="chain" id="PRO_5030968780" evidence="1">
    <location>
        <begin position="23"/>
        <end position="183"/>
    </location>
</feature>
<dbReference type="EMBL" id="CP047895">
    <property type="protein sequence ID" value="QHL90311.1"/>
    <property type="molecule type" value="Genomic_DNA"/>
</dbReference>
<dbReference type="Proteomes" id="UP000464468">
    <property type="component" value="Chromosome"/>
</dbReference>
<dbReference type="RefSeq" id="WP_160592239.1">
    <property type="nucleotide sequence ID" value="NZ_CP047895.1"/>
</dbReference>
<protein>
    <submittedName>
        <fullName evidence="2">Uncharacterized protein</fullName>
    </submittedName>
</protein>
<dbReference type="AlphaFoldDB" id="A0A7Z2NVN0"/>
<proteinExistence type="predicted"/>
<sequence length="183" mass="18933">MMQALKVAPLFAVLAFASPASAESDARAVEAMRLFKAFCVVTEGSSAKANLVLGVTNPIAAKLPDAVVTGIYGVPGGLGWAIRSPSDGIFLLGYNPAGICEVRIAEAAEGSVVAAYEALVGELAGNAEPTVGQSRKQGDATLTFRSAQLKSSGRTSAIALTSSDRRIGEHQHLITFAFVKPQN</sequence>
<accession>A0A7Z2NVN0</accession>
<evidence type="ECO:0000256" key="1">
    <source>
        <dbReference type="SAM" id="SignalP"/>
    </source>
</evidence>
<evidence type="ECO:0000313" key="3">
    <source>
        <dbReference type="Proteomes" id="UP000464468"/>
    </source>
</evidence>